<dbReference type="RefSeq" id="WP_310308796.1">
    <property type="nucleotide sequence ID" value="NZ_JAVDWE010000009.1"/>
</dbReference>
<dbReference type="InterPro" id="IPR013830">
    <property type="entry name" value="SGNH_hydro"/>
</dbReference>
<dbReference type="PANTHER" id="PTHR30383:SF5">
    <property type="entry name" value="SGNH HYDROLASE-TYPE ESTERASE DOMAIN-CONTAINING PROTEIN"/>
    <property type="match status" value="1"/>
</dbReference>
<feature type="domain" description="SGNH hydrolase-type esterase" evidence="2">
    <location>
        <begin position="102"/>
        <end position="252"/>
    </location>
</feature>
<evidence type="ECO:0000313" key="3">
    <source>
        <dbReference type="EMBL" id="MDR7095563.1"/>
    </source>
</evidence>
<evidence type="ECO:0000256" key="1">
    <source>
        <dbReference type="SAM" id="SignalP"/>
    </source>
</evidence>
<accession>A0ABU1VED8</accession>
<dbReference type="PANTHER" id="PTHR30383">
    <property type="entry name" value="THIOESTERASE 1/PROTEASE 1/LYSOPHOSPHOLIPASE L1"/>
    <property type="match status" value="1"/>
</dbReference>
<dbReference type="Gene3D" id="3.40.50.1110">
    <property type="entry name" value="SGNH hydrolase"/>
    <property type="match status" value="1"/>
</dbReference>
<dbReference type="EMBL" id="JAVDWE010000009">
    <property type="protein sequence ID" value="MDR7095563.1"/>
    <property type="molecule type" value="Genomic_DNA"/>
</dbReference>
<evidence type="ECO:0000313" key="4">
    <source>
        <dbReference type="Proteomes" id="UP001265550"/>
    </source>
</evidence>
<name>A0ABU1VED8_9BURK</name>
<proteinExistence type="predicted"/>
<keyword evidence="1" id="KW-0732">Signal</keyword>
<reference evidence="3 4" key="1">
    <citation type="submission" date="2023-07" db="EMBL/GenBank/DDBJ databases">
        <title>Sorghum-associated microbial communities from plants grown in Nebraska, USA.</title>
        <authorList>
            <person name="Schachtman D."/>
        </authorList>
    </citation>
    <scope>NUCLEOTIDE SEQUENCE [LARGE SCALE GENOMIC DNA]</scope>
    <source>
        <strain evidence="3 4">BE240</strain>
    </source>
</reference>
<organism evidence="3 4">
    <name type="scientific">Hydrogenophaga laconesensis</name>
    <dbReference type="NCBI Taxonomy" id="1805971"/>
    <lineage>
        <taxon>Bacteria</taxon>
        <taxon>Pseudomonadati</taxon>
        <taxon>Pseudomonadota</taxon>
        <taxon>Betaproteobacteria</taxon>
        <taxon>Burkholderiales</taxon>
        <taxon>Comamonadaceae</taxon>
        <taxon>Hydrogenophaga</taxon>
    </lineage>
</organism>
<feature type="signal peptide" evidence="1">
    <location>
        <begin position="1"/>
        <end position="30"/>
    </location>
</feature>
<dbReference type="InterPro" id="IPR036514">
    <property type="entry name" value="SGNH_hydro_sf"/>
</dbReference>
<dbReference type="Proteomes" id="UP001265550">
    <property type="component" value="Unassembled WGS sequence"/>
</dbReference>
<dbReference type="SUPFAM" id="SSF52266">
    <property type="entry name" value="SGNH hydrolase"/>
    <property type="match status" value="1"/>
</dbReference>
<evidence type="ECO:0000259" key="2">
    <source>
        <dbReference type="Pfam" id="PF13472"/>
    </source>
</evidence>
<dbReference type="Pfam" id="PF13472">
    <property type="entry name" value="Lipase_GDSL_2"/>
    <property type="match status" value="1"/>
</dbReference>
<feature type="chain" id="PRO_5046943498" evidence="1">
    <location>
        <begin position="31"/>
        <end position="263"/>
    </location>
</feature>
<gene>
    <name evidence="3" type="ORF">J2X09_003314</name>
</gene>
<sequence length="263" mass="28215">MTHRSLRSPLPLELALAALLSIGSSALAQAETPVASQAPAVTQLAVAVPASAPVAAPPAATQLAAIDPRWSASFEAFAAADLKQAPQPGGVVFVGSSSIRLWNDLETSFSDQPVVIKRGFGGSQLLDCVKLVNRLVLPYKPRMVVVYAGENDLSEGATPRDVLDRFTAFVRAVKAELPESRIAFVSIKPSPLRAGMMPAVRETNELIKAYSTTEPQLDFIDVHSAMLDANGQPRPELFQADRLHMNAEGYALWRQIIALHLKG</sequence>
<comment type="caution">
    <text evidence="3">The sequence shown here is derived from an EMBL/GenBank/DDBJ whole genome shotgun (WGS) entry which is preliminary data.</text>
</comment>
<dbReference type="CDD" id="cd04502">
    <property type="entry name" value="SGNH_hydrolase_like_7"/>
    <property type="match status" value="1"/>
</dbReference>
<keyword evidence="4" id="KW-1185">Reference proteome</keyword>
<dbReference type="InterPro" id="IPR051532">
    <property type="entry name" value="Ester_Hydrolysis_Enzymes"/>
</dbReference>
<protein>
    <submittedName>
        <fullName evidence="3">Lysophospholipase L1-like esterase</fullName>
    </submittedName>
</protein>